<dbReference type="STRING" id="1236989.JCM15548_14138"/>
<organism evidence="1 2">
    <name type="scientific">Geofilum rubicundum JCM 15548</name>
    <dbReference type="NCBI Taxonomy" id="1236989"/>
    <lineage>
        <taxon>Bacteria</taxon>
        <taxon>Pseudomonadati</taxon>
        <taxon>Bacteroidota</taxon>
        <taxon>Bacteroidia</taxon>
        <taxon>Marinilabiliales</taxon>
        <taxon>Marinilabiliaceae</taxon>
        <taxon>Geofilum</taxon>
    </lineage>
</organism>
<keyword evidence="2" id="KW-1185">Reference proteome</keyword>
<dbReference type="RefSeq" id="WP_227625993.1">
    <property type="nucleotide sequence ID" value="NZ_BAZW01000060.1"/>
</dbReference>
<reference evidence="1 2" key="1">
    <citation type="journal article" date="2015" name="Microbes Environ.">
        <title>Distribution and evolution of nitrogen fixation genes in the phylum bacteroidetes.</title>
        <authorList>
            <person name="Inoue J."/>
            <person name="Oshima K."/>
            <person name="Suda W."/>
            <person name="Sakamoto M."/>
            <person name="Iino T."/>
            <person name="Noda S."/>
            <person name="Hongoh Y."/>
            <person name="Hattori M."/>
            <person name="Ohkuma M."/>
        </authorList>
    </citation>
    <scope>NUCLEOTIDE SEQUENCE [LARGE SCALE GENOMIC DNA]</scope>
    <source>
        <strain evidence="1">JCM 15548</strain>
    </source>
</reference>
<protein>
    <submittedName>
        <fullName evidence="1">Aspartate aminotransferase</fullName>
    </submittedName>
</protein>
<gene>
    <name evidence="1" type="ORF">JCM15548_14138</name>
</gene>
<sequence length="92" mass="10469">MKKHFLDNGFYLVYDKDEDLELADGFYFTIAYPGMTGEKLLGELIRYGISAITLDTTGSTRTEGLRICVSHTSLDRMEEVAKRLQLFGSEHK</sequence>
<dbReference type="Gene3D" id="3.90.1150.100">
    <property type="match status" value="1"/>
</dbReference>
<evidence type="ECO:0000313" key="1">
    <source>
        <dbReference type="EMBL" id="GAO31744.1"/>
    </source>
</evidence>
<name>A0A0E9M2K0_9BACT</name>
<accession>A0A0E9M2K0</accession>
<dbReference type="GO" id="GO:0008483">
    <property type="term" value="F:transaminase activity"/>
    <property type="evidence" value="ECO:0007669"/>
    <property type="project" value="UniProtKB-KW"/>
</dbReference>
<comment type="caution">
    <text evidence="1">The sequence shown here is derived from an EMBL/GenBank/DDBJ whole genome shotgun (WGS) entry which is preliminary data.</text>
</comment>
<dbReference type="Proteomes" id="UP000032900">
    <property type="component" value="Unassembled WGS sequence"/>
</dbReference>
<dbReference type="EMBL" id="BAZW01000060">
    <property type="protein sequence ID" value="GAO31744.1"/>
    <property type="molecule type" value="Genomic_DNA"/>
</dbReference>
<keyword evidence="1" id="KW-0808">Transferase</keyword>
<keyword evidence="1" id="KW-0032">Aminotransferase</keyword>
<proteinExistence type="predicted"/>
<evidence type="ECO:0000313" key="2">
    <source>
        <dbReference type="Proteomes" id="UP000032900"/>
    </source>
</evidence>
<dbReference type="AlphaFoldDB" id="A0A0E9M2K0"/>